<feature type="region of interest" description="Disordered" evidence="8">
    <location>
        <begin position="182"/>
        <end position="202"/>
    </location>
</feature>
<evidence type="ECO:0000256" key="2">
    <source>
        <dbReference type="ARBA" id="ARBA00006190"/>
    </source>
</evidence>
<organism evidence="9 10">
    <name type="scientific">Brachionus plicatilis</name>
    <name type="common">Marine rotifer</name>
    <name type="synonym">Brachionus muelleri</name>
    <dbReference type="NCBI Taxonomy" id="10195"/>
    <lineage>
        <taxon>Eukaryota</taxon>
        <taxon>Metazoa</taxon>
        <taxon>Spiralia</taxon>
        <taxon>Gnathifera</taxon>
        <taxon>Rotifera</taxon>
        <taxon>Eurotatoria</taxon>
        <taxon>Monogononta</taxon>
        <taxon>Pseudotrocha</taxon>
        <taxon>Ploima</taxon>
        <taxon>Brachionidae</taxon>
        <taxon>Brachionus</taxon>
    </lineage>
</organism>
<keyword evidence="6" id="KW-0472">Membrane</keyword>
<evidence type="ECO:0000256" key="8">
    <source>
        <dbReference type="SAM" id="MobiDB-lite"/>
    </source>
</evidence>
<dbReference type="STRING" id="10195.A0A3M7T7M2"/>
<evidence type="ECO:0000256" key="1">
    <source>
        <dbReference type="ARBA" id="ARBA00004608"/>
    </source>
</evidence>
<dbReference type="Proteomes" id="UP000276133">
    <property type="component" value="Unassembled WGS sequence"/>
</dbReference>
<evidence type="ECO:0000256" key="7">
    <source>
        <dbReference type="SAM" id="Coils"/>
    </source>
</evidence>
<evidence type="ECO:0000256" key="4">
    <source>
        <dbReference type="ARBA" id="ARBA00022753"/>
    </source>
</evidence>
<feature type="compositionally biased region" description="Basic and acidic residues" evidence="8">
    <location>
        <begin position="182"/>
        <end position="194"/>
    </location>
</feature>
<dbReference type="Gene3D" id="6.10.140.1230">
    <property type="match status" value="1"/>
</dbReference>
<feature type="coiled-coil region" evidence="7">
    <location>
        <begin position="19"/>
        <end position="46"/>
    </location>
</feature>
<dbReference type="GO" id="GO:0015031">
    <property type="term" value="P:protein transport"/>
    <property type="evidence" value="ECO:0007669"/>
    <property type="project" value="UniProtKB-KW"/>
</dbReference>
<evidence type="ECO:0000313" key="10">
    <source>
        <dbReference type="Proteomes" id="UP000276133"/>
    </source>
</evidence>
<comment type="subcellular location">
    <subcellularLocation>
        <location evidence="1">Endosome membrane</location>
    </subcellularLocation>
</comment>
<accession>A0A3M7T7M2</accession>
<dbReference type="InterPro" id="IPR005024">
    <property type="entry name" value="Snf7_fam"/>
</dbReference>
<name>A0A3M7T7M2_BRAPC</name>
<keyword evidence="5" id="KW-0653">Protein transport</keyword>
<comment type="similarity">
    <text evidence="2">Belongs to the SNF7 family.</text>
</comment>
<dbReference type="Pfam" id="PF03357">
    <property type="entry name" value="Snf7"/>
    <property type="match status" value="1"/>
</dbReference>
<dbReference type="EMBL" id="REGN01000173">
    <property type="protein sequence ID" value="RNA43838.1"/>
    <property type="molecule type" value="Genomic_DNA"/>
</dbReference>
<protein>
    <submittedName>
        <fullName evidence="9">Charged multivesicular body 6</fullName>
    </submittedName>
</protein>
<proteinExistence type="inferred from homology"/>
<reference evidence="9 10" key="1">
    <citation type="journal article" date="2018" name="Sci. Rep.">
        <title>Genomic signatures of local adaptation to the degree of environmental predictability in rotifers.</title>
        <authorList>
            <person name="Franch-Gras L."/>
            <person name="Hahn C."/>
            <person name="Garcia-Roger E.M."/>
            <person name="Carmona M.J."/>
            <person name="Serra M."/>
            <person name="Gomez A."/>
        </authorList>
    </citation>
    <scope>NUCLEOTIDE SEQUENCE [LARGE SCALE GENOMIC DNA]</scope>
    <source>
        <strain evidence="9">HYR1</strain>
    </source>
</reference>
<dbReference type="OrthoDB" id="441172at2759"/>
<evidence type="ECO:0000256" key="6">
    <source>
        <dbReference type="ARBA" id="ARBA00023136"/>
    </source>
</evidence>
<dbReference type="PANTHER" id="PTHR22761">
    <property type="entry name" value="CHARGED MULTIVESICULAR BODY PROTEIN"/>
    <property type="match status" value="1"/>
</dbReference>
<keyword evidence="7" id="KW-0175">Coiled coil</keyword>
<dbReference type="GO" id="GO:0032511">
    <property type="term" value="P:late endosome to vacuole transport via multivesicular body sorting pathway"/>
    <property type="evidence" value="ECO:0007669"/>
    <property type="project" value="TreeGrafter"/>
</dbReference>
<dbReference type="AlphaFoldDB" id="A0A3M7T7M2"/>
<keyword evidence="10" id="KW-1185">Reference proteome</keyword>
<evidence type="ECO:0000256" key="5">
    <source>
        <dbReference type="ARBA" id="ARBA00022927"/>
    </source>
</evidence>
<evidence type="ECO:0000313" key="9">
    <source>
        <dbReference type="EMBL" id="RNA43838.1"/>
    </source>
</evidence>
<keyword evidence="4" id="KW-0967">Endosome</keyword>
<sequence>MGISFGKKKSAPTSRVTEQDKAILQLKQMRDKLKQYRNKIETKLVNEREIAKELVKSGKLDKAKLLLKKKRFYENNIAKTDQSLDNLDQMITNLEYTQIEHKVVECLKVGNESLKNLHEMLTIDQIEDIMDDTKEAIEHQRQIDELLGNQLNEESLDEINQELEEIIASSMPEVPTHEINQKVKEKVKEKETSRARVPVMAD</sequence>
<comment type="caution">
    <text evidence="9">The sequence shown here is derived from an EMBL/GenBank/DDBJ whole genome shotgun (WGS) entry which is preliminary data.</text>
</comment>
<dbReference type="GO" id="GO:0005771">
    <property type="term" value="C:multivesicular body"/>
    <property type="evidence" value="ECO:0007669"/>
    <property type="project" value="TreeGrafter"/>
</dbReference>
<dbReference type="GO" id="GO:0000815">
    <property type="term" value="C:ESCRT III complex"/>
    <property type="evidence" value="ECO:0007669"/>
    <property type="project" value="TreeGrafter"/>
</dbReference>
<gene>
    <name evidence="9" type="ORF">BpHYR1_026094</name>
</gene>
<dbReference type="GO" id="GO:0006900">
    <property type="term" value="P:vesicle budding from membrane"/>
    <property type="evidence" value="ECO:0007669"/>
    <property type="project" value="TreeGrafter"/>
</dbReference>
<keyword evidence="3" id="KW-0813">Transport</keyword>
<evidence type="ECO:0000256" key="3">
    <source>
        <dbReference type="ARBA" id="ARBA00022448"/>
    </source>
</evidence>
<dbReference type="PANTHER" id="PTHR22761:SF5">
    <property type="entry name" value="CHARGED MULTIVESICULAR BODY PROTEIN 6"/>
    <property type="match status" value="1"/>
</dbReference>